<proteinExistence type="predicted"/>
<sequence length="55" mass="6540">FSPKEYREVKRQFISLIDKKNASEYQPDLMEPKDAQDSIKWAERILNKVKTKLKG</sequence>
<gene>
    <name evidence="1" type="ORF">AAA799E16_02036</name>
</gene>
<accession>A0A081S323</accession>
<reference evidence="1 2" key="1">
    <citation type="submission" date="2014-06" db="EMBL/GenBank/DDBJ databases">
        <authorList>
            <person name="Ngugi D.K."/>
            <person name="Blom J."/>
            <person name="Alam I."/>
            <person name="Rashid M."/>
            <person name="Ba Alawi W."/>
            <person name="Zhang G."/>
            <person name="Hikmawan T."/>
            <person name="Guan Y."/>
            <person name="Antunes A."/>
            <person name="Siam R."/>
            <person name="Eldorry H."/>
            <person name="Bajic V."/>
            <person name="Stingl U."/>
        </authorList>
    </citation>
    <scope>NUCLEOTIDE SEQUENCE [LARGE SCALE GENOMIC DNA]</scope>
    <source>
        <strain evidence="1">SCGC AAA799-E16</strain>
    </source>
</reference>
<organism evidence="1 2">
    <name type="scientific">Marine Group I thaumarchaeote SCGC AAA799-E16</name>
    <dbReference type="NCBI Taxonomy" id="1502292"/>
    <lineage>
        <taxon>Archaea</taxon>
        <taxon>Nitrososphaerota</taxon>
        <taxon>Marine Group I</taxon>
    </lineage>
</organism>
<name>A0A081S323_9ARCH</name>
<protein>
    <recommendedName>
        <fullName evidence="3">HEPN domain-containing protein</fullName>
    </recommendedName>
</protein>
<keyword evidence="2" id="KW-1185">Reference proteome</keyword>
<dbReference type="Proteomes" id="UP000028027">
    <property type="component" value="Unassembled WGS sequence"/>
</dbReference>
<evidence type="ECO:0008006" key="3">
    <source>
        <dbReference type="Google" id="ProtNLM"/>
    </source>
</evidence>
<evidence type="ECO:0000313" key="1">
    <source>
        <dbReference type="EMBL" id="KER05326.1"/>
    </source>
</evidence>
<evidence type="ECO:0000313" key="2">
    <source>
        <dbReference type="Proteomes" id="UP000028027"/>
    </source>
</evidence>
<dbReference type="AlphaFoldDB" id="A0A081S323"/>
<dbReference type="EMBL" id="JNVL01000122">
    <property type="protein sequence ID" value="KER05326.1"/>
    <property type="molecule type" value="Genomic_DNA"/>
</dbReference>
<feature type="non-terminal residue" evidence="1">
    <location>
        <position position="1"/>
    </location>
</feature>
<comment type="caution">
    <text evidence="1">The sequence shown here is derived from an EMBL/GenBank/DDBJ whole genome shotgun (WGS) entry which is preliminary data.</text>
</comment>